<dbReference type="EC" id="2.3.1.48" evidence="5"/>
<feature type="compositionally biased region" description="Polar residues" evidence="25">
    <location>
        <begin position="646"/>
        <end position="660"/>
    </location>
</feature>
<comment type="caution">
    <text evidence="27">The sequence shown here is derived from an EMBL/GenBank/DDBJ whole genome shotgun (WGS) entry which is preliminary data.</text>
</comment>
<dbReference type="InterPro" id="IPR045107">
    <property type="entry name" value="SAC3/GANP/THP3"/>
</dbReference>
<evidence type="ECO:0000256" key="3">
    <source>
        <dbReference type="ARBA" id="ARBA00004567"/>
    </source>
</evidence>
<dbReference type="InterPro" id="IPR005062">
    <property type="entry name" value="SAC3/GANP/THP3_conserved"/>
</dbReference>
<feature type="compositionally biased region" description="Polar residues" evidence="25">
    <location>
        <begin position="45"/>
        <end position="65"/>
    </location>
</feature>
<dbReference type="InterPro" id="IPR035979">
    <property type="entry name" value="RBD_domain_sf"/>
</dbReference>
<keyword evidence="28" id="KW-1185">Reference proteome</keyword>
<dbReference type="GO" id="GO:0005654">
    <property type="term" value="C:nucleoplasm"/>
    <property type="evidence" value="ECO:0007669"/>
    <property type="project" value="UniProtKB-SubCell"/>
</dbReference>
<feature type="compositionally biased region" description="Polar residues" evidence="25">
    <location>
        <begin position="2140"/>
        <end position="2162"/>
    </location>
</feature>
<feature type="compositionally biased region" description="Polar residues" evidence="25">
    <location>
        <begin position="121"/>
        <end position="152"/>
    </location>
</feature>
<dbReference type="InterPro" id="IPR031907">
    <property type="entry name" value="MCM3AP_GANP"/>
</dbReference>
<dbReference type="Gene3D" id="3.30.70.330">
    <property type="match status" value="1"/>
</dbReference>
<evidence type="ECO:0000256" key="9">
    <source>
        <dbReference type="ARBA" id="ARBA00022490"/>
    </source>
</evidence>
<keyword evidence="19" id="KW-0539">Nucleus</keyword>
<feature type="region of interest" description="Disordered" evidence="25">
    <location>
        <begin position="2135"/>
        <end position="2162"/>
    </location>
</feature>
<evidence type="ECO:0000256" key="15">
    <source>
        <dbReference type="ARBA" id="ARBA00022990"/>
    </source>
</evidence>
<proteinExistence type="inferred from homology"/>
<feature type="compositionally biased region" description="Polar residues" evidence="25">
    <location>
        <begin position="260"/>
        <end position="269"/>
    </location>
</feature>
<evidence type="ECO:0000256" key="2">
    <source>
        <dbReference type="ARBA" id="ARBA00004496"/>
    </source>
</evidence>
<dbReference type="InterPro" id="IPR012677">
    <property type="entry name" value="Nucleotide-bd_a/b_plait_sf"/>
</dbReference>
<keyword evidence="9" id="KW-0963">Cytoplasm</keyword>
<feature type="compositionally biased region" description="Basic and acidic residues" evidence="25">
    <location>
        <begin position="697"/>
        <end position="711"/>
    </location>
</feature>
<keyword evidence="13" id="KW-0391">Immunity</keyword>
<comment type="subcellular location">
    <subcellularLocation>
        <location evidence="1">Chromosome</location>
    </subcellularLocation>
    <subcellularLocation>
        <location evidence="2">Cytoplasm</location>
    </subcellularLocation>
    <subcellularLocation>
        <location evidence="3">Nucleus</location>
        <location evidence="3">Nuclear pore complex</location>
    </subcellularLocation>
    <subcellularLocation>
        <location evidence="4">Nucleus</location>
        <location evidence="4">Nucleoplasm</location>
    </subcellularLocation>
</comment>
<evidence type="ECO:0000256" key="24">
    <source>
        <dbReference type="SAM" id="Coils"/>
    </source>
</evidence>
<evidence type="ECO:0000259" key="26">
    <source>
        <dbReference type="SMART" id="SM00360"/>
    </source>
</evidence>
<feature type="region of interest" description="Disordered" evidence="25">
    <location>
        <begin position="641"/>
        <end position="668"/>
    </location>
</feature>
<dbReference type="Proteomes" id="UP000762676">
    <property type="component" value="Unassembled WGS sequence"/>
</dbReference>
<dbReference type="GO" id="GO:0005694">
    <property type="term" value="C:chromosome"/>
    <property type="evidence" value="ECO:0007669"/>
    <property type="project" value="UniProtKB-SubCell"/>
</dbReference>
<dbReference type="InterPro" id="IPR000504">
    <property type="entry name" value="RRM_dom"/>
</dbReference>
<evidence type="ECO:0000256" key="16">
    <source>
        <dbReference type="ARBA" id="ARBA00023010"/>
    </source>
</evidence>
<gene>
    <name evidence="27" type="ORF">ElyMa_000308400</name>
</gene>
<feature type="compositionally biased region" description="Polar residues" evidence="25">
    <location>
        <begin position="360"/>
        <end position="379"/>
    </location>
</feature>
<feature type="region of interest" description="Disordered" evidence="25">
    <location>
        <begin position="315"/>
        <end position="531"/>
    </location>
</feature>
<comment type="function">
    <text evidence="22">As a component of the TREX-2 complex, involved in the export of mRNAs to the cytoplasm through the nuclear pores. Through the acetylation of histones, affects the assembly of nucleosomes at immunoglobulin variable region genes and promotes the recruitment and positioning of transcription complex to favor DNA cytosine deaminase AICDA/AID targeting, hence promoting somatic hypermutations.</text>
</comment>
<evidence type="ECO:0000256" key="23">
    <source>
        <dbReference type="ARBA" id="ARBA00069544"/>
    </source>
</evidence>
<dbReference type="SMART" id="SM00360">
    <property type="entry name" value="RRM"/>
    <property type="match status" value="1"/>
</dbReference>
<keyword evidence="12" id="KW-0509">mRNA transport</keyword>
<dbReference type="EMBL" id="BMAT01000628">
    <property type="protein sequence ID" value="GFR69715.1"/>
    <property type="molecule type" value="Genomic_DNA"/>
</dbReference>
<keyword evidence="16" id="KW-0811">Translocation</keyword>
<keyword evidence="20" id="KW-0012">Acyltransferase</keyword>
<dbReference type="GO" id="GO:0070390">
    <property type="term" value="C:transcription export complex 2"/>
    <property type="evidence" value="ECO:0007669"/>
    <property type="project" value="TreeGrafter"/>
</dbReference>
<keyword evidence="11" id="KW-0808">Transferase</keyword>
<evidence type="ECO:0000256" key="5">
    <source>
        <dbReference type="ARBA" id="ARBA00013184"/>
    </source>
</evidence>
<feature type="region of interest" description="Disordered" evidence="25">
    <location>
        <begin position="204"/>
        <end position="232"/>
    </location>
</feature>
<dbReference type="FunFam" id="1.25.40.990:FF:000003">
    <property type="entry name" value="germinal-center associated nuclear protein isoform X2"/>
    <property type="match status" value="1"/>
</dbReference>
<evidence type="ECO:0000256" key="25">
    <source>
        <dbReference type="SAM" id="MobiDB-lite"/>
    </source>
</evidence>
<dbReference type="GO" id="GO:0005737">
    <property type="term" value="C:cytoplasm"/>
    <property type="evidence" value="ECO:0007669"/>
    <property type="project" value="UniProtKB-SubCell"/>
</dbReference>
<dbReference type="PANTHER" id="PTHR12436">
    <property type="entry name" value="80 KDA MCM3-ASSOCIATED PROTEIN"/>
    <property type="match status" value="1"/>
</dbReference>
<accession>A0AAV4FAA6</accession>
<evidence type="ECO:0000256" key="1">
    <source>
        <dbReference type="ARBA" id="ARBA00004286"/>
    </source>
</evidence>
<feature type="region of interest" description="Disordered" evidence="25">
    <location>
        <begin position="1"/>
        <end position="71"/>
    </location>
</feature>
<dbReference type="SUPFAM" id="SSF54928">
    <property type="entry name" value="RNA-binding domain, RBD"/>
    <property type="match status" value="1"/>
</dbReference>
<evidence type="ECO:0000256" key="22">
    <source>
        <dbReference type="ARBA" id="ARBA00055631"/>
    </source>
</evidence>
<evidence type="ECO:0000256" key="8">
    <source>
        <dbReference type="ARBA" id="ARBA00022481"/>
    </source>
</evidence>
<evidence type="ECO:0000256" key="14">
    <source>
        <dbReference type="ARBA" id="ARBA00022927"/>
    </source>
</evidence>
<keyword evidence="10" id="KW-0597">Phosphoprotein</keyword>
<keyword evidence="18" id="KW-0906">Nuclear pore complex</keyword>
<feature type="region of interest" description="Disordered" evidence="25">
    <location>
        <begin position="109"/>
        <end position="170"/>
    </location>
</feature>
<keyword evidence="14" id="KW-0653">Protein transport</keyword>
<dbReference type="GO" id="GO:0015031">
    <property type="term" value="P:protein transport"/>
    <property type="evidence" value="ECO:0007669"/>
    <property type="project" value="UniProtKB-KW"/>
</dbReference>
<reference evidence="27 28" key="1">
    <citation type="journal article" date="2021" name="Elife">
        <title>Chloroplast acquisition without the gene transfer in kleptoplastic sea slugs, Plakobranchus ocellatus.</title>
        <authorList>
            <person name="Maeda T."/>
            <person name="Takahashi S."/>
            <person name="Yoshida T."/>
            <person name="Shimamura S."/>
            <person name="Takaki Y."/>
            <person name="Nagai Y."/>
            <person name="Toyoda A."/>
            <person name="Suzuki Y."/>
            <person name="Arimoto A."/>
            <person name="Ishii H."/>
            <person name="Satoh N."/>
            <person name="Nishiyama T."/>
            <person name="Hasebe M."/>
            <person name="Maruyama T."/>
            <person name="Minagawa J."/>
            <person name="Obokata J."/>
            <person name="Shigenobu S."/>
        </authorList>
    </citation>
    <scope>NUCLEOTIDE SEQUENCE [LARGE SCALE GENOMIC DNA]</scope>
</reference>
<evidence type="ECO:0000256" key="19">
    <source>
        <dbReference type="ARBA" id="ARBA00023242"/>
    </source>
</evidence>
<evidence type="ECO:0000313" key="28">
    <source>
        <dbReference type="Proteomes" id="UP000762676"/>
    </source>
</evidence>
<feature type="compositionally biased region" description="Polar residues" evidence="25">
    <location>
        <begin position="315"/>
        <end position="345"/>
    </location>
</feature>
<feature type="coiled-coil region" evidence="24">
    <location>
        <begin position="1282"/>
        <end position="1310"/>
    </location>
</feature>
<evidence type="ECO:0000256" key="11">
    <source>
        <dbReference type="ARBA" id="ARBA00022679"/>
    </source>
</evidence>
<feature type="region of interest" description="Disordered" evidence="25">
    <location>
        <begin position="692"/>
        <end position="746"/>
    </location>
</feature>
<evidence type="ECO:0000256" key="21">
    <source>
        <dbReference type="ARBA" id="ARBA00038443"/>
    </source>
</evidence>
<comment type="similarity">
    <text evidence="21">Belongs to the SAC3 family.</text>
</comment>
<feature type="compositionally biased region" description="Polar residues" evidence="25">
    <location>
        <begin position="461"/>
        <end position="480"/>
    </location>
</feature>
<name>A0AAV4FAA6_9GAST</name>
<dbReference type="Pfam" id="PF16769">
    <property type="entry name" value="MCM3AP_GANP"/>
    <property type="match status" value="1"/>
</dbReference>
<sequence>MAQPTETPLFGASADKSASGQGTFGTFGHSTASNTFGSFPEKSSGLGTFSETLNKNDSQGQTSTPLFGAAKSGGFETPSFGGLSNQAGTKPASFGTAFTASNVFGGQPLFGKSNPNREHTSNLFGKSFSSGGNISYDSRSSKPTPANVSLGSTPGFGMKPSTPGLFGAKSPTQSGNLFSSQISIAATTSSVFSSSQLFTSAVASRSSNASSLDVDDNDEGFRKRSSSGTMSSSILFGKKQAAKAFSSTAGTASHIKQESGHFSQISSEETPIDTGREMKLFGKETNLNVKRSSHGLFGAKPPPYSESGTIFPNTSKAGFLSGNSSGQSDLSNSKEVPAYMSSSTALFGKPTLGPGAKLENPSSKSMKNTFPVVQSSTVTPKVFGQVDPSSQNLFSDTGRKADTGLFGRDQLSETSDSGNAGLFGVGQTGSSTFGKSEPSSQTVFGGTNRGLFGKDKFAGSPKSSGSSLFGADQAQSSKLFQGQRVPESSPSSSMLPLQPVQDETSKGGSPSKRSLSKWNRSRDSLTTVQKKRIIEEEDTMNKKTSPSGLFSRSRQLSARQSLDGQNLKTSIIVKNIPVEFNKGSILRNHFSRFGTITRLQPLPTKDAANITFETHAAAKAAKDKGKEMKGCPPLSIYWRNVATKPPGSTSTAAMSRSPKGQQKPDEHHMKLQEGVQDELASMAGTFDYQEEFSPQEFRQRDNKLQKPEPKHLSSTSISASHAHTRSADRRSPTPPRKLVEDSENQGVADIENAKKLMKAIYKAKPVNATEVVAVLDARDKLLRLLQRRQSNLASAKAFIGTCEDMCYEKERYYREDIRRLALYEVIPSTLTSITGQKSKVDHARAVKEYSRSSADQEEPLPHELRPLPVLITTMNYLLSEVADEGGEGKWSEWYDFLWNRTRGIRKEITQQQLCEVEVAQLLEKCTRFHIFCSARLCEEDMMSFDPKINNENLTKCLQTVKELYADLEKRKVYCPNEAEFRAYMVLMNLNQGDTLREVQQLRPEIRESAHIYFALKAYHALNSSNYVRFFRLIKDATFLNACILHRYFNQIRGQALRIIMKAHRATGKNRVMYPVKEVIRLLGFEDSAQVESFCDHYCLTVEGDEIVMDAQAFLEPETSIPETRSQTLVEAKRIVTVGEIINGCPLPPLQLLQPSSSFDSSGTFILSAAIQEAISKGLLKMGSASVQHSKDYVSGIEDKQQLQELPATEVKSGLPNAMEVQRGRFLFSNDAIKSEVRSLILEELDKEMLVMATQILGEERHLETLVMEEVEDVISMTVQDLSRNLAEEIVKEEEAKMRQKAEEMAAQRLRVFSALIDDVVQDTVLEDARKMANEEMILVNRELHHQRLERCGAALRDDMLTTAVEAMIADVAQDVFEVDVLAKRERLAATEVCVLSLRCRRFFQIWNRKYVAQLRVKRAMLDFPSTAPNRPPKEEMEKLVPDRPHSRLSERSFYINSRTKLRLQTPMEVIQQQLYLSTHLSMASARSMLASLVLWRPLDLSHTVTPQLYKAFHDWIDEGLIEPDTAALQWKLCVSVPKKEASTTDLEMHFVKWVRAKLCRDSGRDELLKTSPSFEGEVLSLYHLNSKGEARRSVPLGICVRAFHGKWTDDQEIAAVNKSLLKGISAVLFICSTAEDLSIADSSAKASAWKKERIRLHQMLKQKPNSPGVPLVLIIPRLTGEGHLTTSELDTELQLSELRSLGLLSIVHISHIYIGAQDHPIEFFSDWSSQLSNCLRFAATHVPAPPKLWVKPVSSYVEAVVIELYKAPVYQDLRTRTRLQMLHQSPNTLISLYNEVIEHVALICASDELRNISWPAPEFDKSNVAKQGLYPTSQWNTDSHMCNLYELIVQMRLPYFRYSDMEAEDWATACRDVWAFLDKITKKDSGSTKIALFQKTAQLLIQTKKSFDQLCWLASEDGPCEPTYTNMVWTDLIDACIQYKLLSLRSGHLDIRKPDKDDDEQQDEKVEDFEEVLVYYPEDELSDFEPPASWTDALRDTEISERGQLKPAVKVAVAKRDQTLLEESTAKAKISTPNDVTVSCQAESTDDNWVVLKHRLEQERAASESFQSCLIAATAGLESPSIVSPQNFGAFVSPILPLSKETSGKSSRNNRGKQFVSSAKSNELSLLATPRRPLVRSGDSVITSTRQAQGSGAGNQDRTSSTNIEMEDMDSTEPLLEANGFSWAECSISEKVMSIQERVAAQKQEDLLFEMKLRRFMESSPLEF</sequence>
<dbReference type="Gene3D" id="1.25.40.990">
    <property type="match status" value="1"/>
</dbReference>
<evidence type="ECO:0000256" key="20">
    <source>
        <dbReference type="ARBA" id="ARBA00023315"/>
    </source>
</evidence>
<evidence type="ECO:0000256" key="12">
    <source>
        <dbReference type="ARBA" id="ARBA00022816"/>
    </source>
</evidence>
<evidence type="ECO:0000256" key="13">
    <source>
        <dbReference type="ARBA" id="ARBA00022859"/>
    </source>
</evidence>
<keyword evidence="17 24" id="KW-0175">Coiled coil</keyword>
<dbReference type="Pfam" id="PF03399">
    <property type="entry name" value="SAC3_GANP"/>
    <property type="match status" value="1"/>
</dbReference>
<dbReference type="PANTHER" id="PTHR12436:SF3">
    <property type="entry name" value="GERMINAL-CENTER ASSOCIATED NUCLEAR PROTEIN"/>
    <property type="match status" value="1"/>
</dbReference>
<feature type="compositionally biased region" description="Polar residues" evidence="25">
    <location>
        <begin position="506"/>
        <end position="528"/>
    </location>
</feature>
<dbReference type="GO" id="GO:0002376">
    <property type="term" value="P:immune system process"/>
    <property type="evidence" value="ECO:0007669"/>
    <property type="project" value="UniProtKB-KW"/>
</dbReference>
<evidence type="ECO:0000256" key="18">
    <source>
        <dbReference type="ARBA" id="ARBA00023132"/>
    </source>
</evidence>
<feature type="domain" description="RRM" evidence="26">
    <location>
        <begin position="570"/>
        <end position="637"/>
    </location>
</feature>
<evidence type="ECO:0000313" key="27">
    <source>
        <dbReference type="EMBL" id="GFR69715.1"/>
    </source>
</evidence>
<keyword evidence="6" id="KW-0813">Transport</keyword>
<dbReference type="GO" id="GO:0006406">
    <property type="term" value="P:mRNA export from nucleus"/>
    <property type="evidence" value="ECO:0007669"/>
    <property type="project" value="TreeGrafter"/>
</dbReference>
<evidence type="ECO:0000256" key="10">
    <source>
        <dbReference type="ARBA" id="ARBA00022553"/>
    </source>
</evidence>
<dbReference type="GO" id="GO:0005643">
    <property type="term" value="C:nuclear pore"/>
    <property type="evidence" value="ECO:0007669"/>
    <property type="project" value="UniProtKB-SubCell"/>
</dbReference>
<keyword evidence="7" id="KW-0158">Chromosome</keyword>
<organism evidence="27 28">
    <name type="scientific">Elysia marginata</name>
    <dbReference type="NCBI Taxonomy" id="1093978"/>
    <lineage>
        <taxon>Eukaryota</taxon>
        <taxon>Metazoa</taxon>
        <taxon>Spiralia</taxon>
        <taxon>Lophotrochozoa</taxon>
        <taxon>Mollusca</taxon>
        <taxon>Gastropoda</taxon>
        <taxon>Heterobranchia</taxon>
        <taxon>Euthyneura</taxon>
        <taxon>Panpulmonata</taxon>
        <taxon>Sacoglossa</taxon>
        <taxon>Placobranchoidea</taxon>
        <taxon>Plakobranchidae</taxon>
        <taxon>Elysia</taxon>
    </lineage>
</organism>
<evidence type="ECO:0000256" key="17">
    <source>
        <dbReference type="ARBA" id="ARBA00023054"/>
    </source>
</evidence>
<feature type="compositionally biased region" description="Polar residues" evidence="25">
    <location>
        <begin position="28"/>
        <end position="37"/>
    </location>
</feature>
<evidence type="ECO:0000256" key="4">
    <source>
        <dbReference type="ARBA" id="ARBA00004642"/>
    </source>
</evidence>
<evidence type="ECO:0000256" key="7">
    <source>
        <dbReference type="ARBA" id="ARBA00022454"/>
    </source>
</evidence>
<protein>
    <recommendedName>
        <fullName evidence="23">Germinal-center associated nuclear protein</fullName>
        <ecNumber evidence="5">2.3.1.48</ecNumber>
    </recommendedName>
</protein>
<dbReference type="GO" id="GO:0003723">
    <property type="term" value="F:RNA binding"/>
    <property type="evidence" value="ECO:0007669"/>
    <property type="project" value="InterPro"/>
</dbReference>
<evidence type="ECO:0000256" key="6">
    <source>
        <dbReference type="ARBA" id="ARBA00022448"/>
    </source>
</evidence>
<keyword evidence="15" id="KW-0007">Acetylation</keyword>
<feature type="region of interest" description="Disordered" evidence="25">
    <location>
        <begin position="247"/>
        <end position="275"/>
    </location>
</feature>
<keyword evidence="8" id="KW-0488">Methylation</keyword>
<dbReference type="GO" id="GO:0061733">
    <property type="term" value="F:protein-lysine-acetyltransferase activity"/>
    <property type="evidence" value="ECO:0007669"/>
    <property type="project" value="UniProtKB-EC"/>
</dbReference>
<feature type="compositionally biased region" description="Polar residues" evidence="25">
    <location>
        <begin position="428"/>
        <end position="445"/>
    </location>
</feature>